<sequence length="316" mass="34576">LAVCFKFMLRHSPWCLSLRDPQFQHRSCYCPLNHSLGDRLLQTAGLKMVFNNLLSETRLLSVHILNSATGSYEELNRIAVDSYMATIFSPFPSFFNARYDGEVARRTRTIKLTQTAVVTYMAELSFVNTTNQGNLMIDNTSINVLNLVQTQTDCVSGTFWHPSTGSCMACPQGTSSTPGAINCSISPPICPSSGGPMGLFRPMGLFIDPDCAEPFDCHVSFCNCVGSPLSTTCTPFATNATATQSHNNTPTIDLTKSQSFKAYASSANTADNCSTFDYNPYLRFSWSLSAMNGAIIFATSTSQLFLPALLRTKRTS</sequence>
<accession>A0A0S4JGS7</accession>
<gene>
    <name evidence="1" type="ORF">BSAL_23110</name>
</gene>
<evidence type="ECO:0000313" key="1">
    <source>
        <dbReference type="EMBL" id="CUG89728.1"/>
    </source>
</evidence>
<keyword evidence="2" id="KW-1185">Reference proteome</keyword>
<dbReference type="AlphaFoldDB" id="A0A0S4JGS7"/>
<reference evidence="2" key="1">
    <citation type="submission" date="2015-09" db="EMBL/GenBank/DDBJ databases">
        <authorList>
            <consortium name="Pathogen Informatics"/>
        </authorList>
    </citation>
    <scope>NUCLEOTIDE SEQUENCE [LARGE SCALE GENOMIC DNA]</scope>
    <source>
        <strain evidence="2">Lake Konstanz</strain>
    </source>
</reference>
<protein>
    <submittedName>
        <fullName evidence="1">Uncharacterized protein</fullName>
    </submittedName>
</protein>
<proteinExistence type="predicted"/>
<name>A0A0S4JGS7_BODSA</name>
<evidence type="ECO:0000313" key="2">
    <source>
        <dbReference type="Proteomes" id="UP000051952"/>
    </source>
</evidence>
<organism evidence="1 2">
    <name type="scientific">Bodo saltans</name>
    <name type="common">Flagellated protozoan</name>
    <dbReference type="NCBI Taxonomy" id="75058"/>
    <lineage>
        <taxon>Eukaryota</taxon>
        <taxon>Discoba</taxon>
        <taxon>Euglenozoa</taxon>
        <taxon>Kinetoplastea</taxon>
        <taxon>Metakinetoplastina</taxon>
        <taxon>Eubodonida</taxon>
        <taxon>Bodonidae</taxon>
        <taxon>Bodo</taxon>
    </lineage>
</organism>
<dbReference type="EMBL" id="CYKH01001766">
    <property type="protein sequence ID" value="CUG89728.1"/>
    <property type="molecule type" value="Genomic_DNA"/>
</dbReference>
<dbReference type="VEuPathDB" id="TriTrypDB:BSAL_23110"/>
<dbReference type="Proteomes" id="UP000051952">
    <property type="component" value="Unassembled WGS sequence"/>
</dbReference>
<feature type="non-terminal residue" evidence="1">
    <location>
        <position position="1"/>
    </location>
</feature>